<evidence type="ECO:0000256" key="1">
    <source>
        <dbReference type="ARBA" id="ARBA00023002"/>
    </source>
</evidence>
<dbReference type="GO" id="GO:0008926">
    <property type="term" value="F:mannitol-1-phosphate 5-dehydrogenase activity"/>
    <property type="evidence" value="ECO:0007669"/>
    <property type="project" value="UniProtKB-EC"/>
</dbReference>
<dbReference type="STRING" id="512399.A8709_32700"/>
<dbReference type="InterPro" id="IPR008927">
    <property type="entry name" value="6-PGluconate_DH-like_C_sf"/>
</dbReference>
<feature type="domain" description="Mannitol dehydrogenase N-terminal" evidence="4">
    <location>
        <begin position="29"/>
        <end position="274"/>
    </location>
</feature>
<dbReference type="SUPFAM" id="SSF48179">
    <property type="entry name" value="6-phosphogluconate dehydrogenase C-terminal domain-like"/>
    <property type="match status" value="1"/>
</dbReference>
<dbReference type="GO" id="GO:0005829">
    <property type="term" value="C:cytosol"/>
    <property type="evidence" value="ECO:0007669"/>
    <property type="project" value="TreeGrafter"/>
</dbReference>
<dbReference type="Pfam" id="PF01232">
    <property type="entry name" value="Mannitol_dh"/>
    <property type="match status" value="1"/>
</dbReference>
<evidence type="ECO:0000313" key="6">
    <source>
        <dbReference type="EMBL" id="OCT12577.1"/>
    </source>
</evidence>
<evidence type="ECO:0000256" key="2">
    <source>
        <dbReference type="ARBA" id="ARBA00023027"/>
    </source>
</evidence>
<keyword evidence="7" id="KW-1185">Reference proteome</keyword>
<protein>
    <submittedName>
        <fullName evidence="6">Altronate oxidoreductase</fullName>
    </submittedName>
</protein>
<dbReference type="Pfam" id="PF08125">
    <property type="entry name" value="Mannitol_dh_C"/>
    <property type="match status" value="1"/>
</dbReference>
<dbReference type="Gene3D" id="1.10.1040.10">
    <property type="entry name" value="N-(1-d-carboxylethyl)-l-norvaline Dehydrogenase, domain 2"/>
    <property type="match status" value="1"/>
</dbReference>
<dbReference type="InterPro" id="IPR013328">
    <property type="entry name" value="6PGD_dom2"/>
</dbReference>
<comment type="caution">
    <text evidence="6">The sequence shown here is derived from an EMBL/GenBank/DDBJ whole genome shotgun (WGS) entry which is preliminary data.</text>
</comment>
<dbReference type="InterPro" id="IPR013118">
    <property type="entry name" value="Mannitol_DH_C"/>
</dbReference>
<dbReference type="AlphaFoldDB" id="A0A1C0ZWW7"/>
<dbReference type="InterPro" id="IPR013131">
    <property type="entry name" value="Mannitol_DH_N"/>
</dbReference>
<dbReference type="EMBL" id="LYPC01000027">
    <property type="protein sequence ID" value="OCT12577.1"/>
    <property type="molecule type" value="Genomic_DNA"/>
</dbReference>
<accession>A0A1C0ZWW7</accession>
<evidence type="ECO:0000259" key="5">
    <source>
        <dbReference type="Pfam" id="PF08125"/>
    </source>
</evidence>
<dbReference type="PANTHER" id="PTHR30524">
    <property type="entry name" value="MANNITOL-1-PHOSPHATE 5-DEHYDROGENASE"/>
    <property type="match status" value="1"/>
</dbReference>
<proteinExistence type="predicted"/>
<dbReference type="Proteomes" id="UP000093309">
    <property type="component" value="Unassembled WGS sequence"/>
</dbReference>
<dbReference type="Gene3D" id="3.40.50.720">
    <property type="entry name" value="NAD(P)-binding Rossmann-like Domain"/>
    <property type="match status" value="1"/>
</dbReference>
<evidence type="ECO:0000259" key="4">
    <source>
        <dbReference type="Pfam" id="PF01232"/>
    </source>
</evidence>
<comment type="catalytic activity">
    <reaction evidence="3">
        <text>D-mannitol 1-phosphate + NAD(+) = beta-D-fructose 6-phosphate + NADH + H(+)</text>
        <dbReference type="Rhea" id="RHEA:19661"/>
        <dbReference type="ChEBI" id="CHEBI:15378"/>
        <dbReference type="ChEBI" id="CHEBI:57540"/>
        <dbReference type="ChEBI" id="CHEBI:57634"/>
        <dbReference type="ChEBI" id="CHEBI:57945"/>
        <dbReference type="ChEBI" id="CHEBI:61381"/>
        <dbReference type="EC" id="1.1.1.17"/>
    </reaction>
</comment>
<dbReference type="PANTHER" id="PTHR30524:SF0">
    <property type="entry name" value="ALTRONATE OXIDOREDUCTASE-RELATED"/>
    <property type="match status" value="1"/>
</dbReference>
<name>A0A1C0ZWW7_9BACL</name>
<organism evidence="6 7">
    <name type="scientific">Paenibacillus pectinilyticus</name>
    <dbReference type="NCBI Taxonomy" id="512399"/>
    <lineage>
        <taxon>Bacteria</taxon>
        <taxon>Bacillati</taxon>
        <taxon>Bacillota</taxon>
        <taxon>Bacilli</taxon>
        <taxon>Bacillales</taxon>
        <taxon>Paenibacillaceae</taxon>
        <taxon>Paenibacillus</taxon>
    </lineage>
</organism>
<dbReference type="GO" id="GO:0019592">
    <property type="term" value="P:mannitol catabolic process"/>
    <property type="evidence" value="ECO:0007669"/>
    <property type="project" value="TreeGrafter"/>
</dbReference>
<dbReference type="NCBIfam" id="NF002969">
    <property type="entry name" value="PRK03643.1"/>
    <property type="match status" value="1"/>
</dbReference>
<evidence type="ECO:0000256" key="3">
    <source>
        <dbReference type="ARBA" id="ARBA00048615"/>
    </source>
</evidence>
<gene>
    <name evidence="6" type="ORF">A8709_32700</name>
</gene>
<keyword evidence="2" id="KW-0520">NAD</keyword>
<reference evidence="7" key="1">
    <citation type="submission" date="2016-05" db="EMBL/GenBank/DDBJ databases">
        <title>Paenibacillus oryzae. sp. nov., isolated from the rice root.</title>
        <authorList>
            <person name="Zhang J."/>
            <person name="Zhang X."/>
        </authorList>
    </citation>
    <scope>NUCLEOTIDE SEQUENCE [LARGE SCALE GENOMIC DNA]</scope>
    <source>
        <strain evidence="7">KCTC13222</strain>
    </source>
</reference>
<sequence>MMAERLNANLLCGEQKRGFDDVVASPVTVLQIGEGNFLRGFADWMLHVSREQGMFHGSVAVTQPRATGKAKIEELAAQDGIYTLVIRGLENGMPVERQSVVSIISQVIDPYEDWNRFIALAESDCLRFVISNTTEAGITYKQEQLTDSPIASFPGKMAYLLYRRYLSFGGAADKGLIFLPCELLENNGQTLRDIVIQYSLDWGFPEDFRAWLTRDNRFLNTLVDRIVTGYPEEEQAQAWFSEWSYTDRLLTTAEPYHLWAIQGEESLDEQLPLQKAGLNVHWTNDLRPYQQRKVRILNAAHTWMAPIGILHGIEHVREMMEHQVLGQAVKTMVRFEIIPTLPYSVEEMNAYADTVFERFSNPFIHHRLTDIGMNSLSKFKVRLLPSLSHYADLGLQIPEELVAGMAGLLRYYDIAQVNGQFEGRDFQGGTYVVRDDTESLMRIAEIWTNAKRNREDLQITIKELLALKTVWGINLEEWNGFADSIWNWWIKVEGGDEG</sequence>
<feature type="domain" description="Mannitol dehydrogenase C-terminal" evidence="5">
    <location>
        <begin position="285"/>
        <end position="487"/>
    </location>
</feature>
<evidence type="ECO:0000313" key="7">
    <source>
        <dbReference type="Proteomes" id="UP000093309"/>
    </source>
</evidence>
<keyword evidence="1" id="KW-0560">Oxidoreductase</keyword>
<dbReference type="InterPro" id="IPR036291">
    <property type="entry name" value="NAD(P)-bd_dom_sf"/>
</dbReference>
<dbReference type="SUPFAM" id="SSF51735">
    <property type="entry name" value="NAD(P)-binding Rossmann-fold domains"/>
    <property type="match status" value="1"/>
</dbReference>